<gene>
    <name evidence="2" type="ORF">ACFFVI_17825</name>
</gene>
<accession>A0ABV5LXL0</accession>
<evidence type="ECO:0000256" key="1">
    <source>
        <dbReference type="SAM" id="SignalP"/>
    </source>
</evidence>
<keyword evidence="1" id="KW-0732">Signal</keyword>
<proteinExistence type="predicted"/>
<sequence>MHRTGRAVLALVAFVVLSSLTTGTAGAATTPAWKDRRADLRVVQVGWVPVSGPTLLGQPLTGSRVRLYATITNTGDRPTPTDVAMVVEFSGVNAPLDLAPVVGTRSLAPGNTRTVYASTPTVVPAENLWFDAVVNRDGRIPERELADNSGDGDLLGIDPTLITSVAVGAPGVAPQVRSTVGASPLASTVTTTLSGERTWACVGSDGTPRAGTTAPGGRFSTTTTVAARDSWFRETHAAGVPATALRRSLSAVPAGAAPCPRGTTPAWVDWRIDTVDAVRTDRATATLVSRDQRSVDVLYRY</sequence>
<evidence type="ECO:0000313" key="3">
    <source>
        <dbReference type="Proteomes" id="UP001589748"/>
    </source>
</evidence>
<protein>
    <recommendedName>
        <fullName evidence="4">CARDB protein</fullName>
    </recommendedName>
</protein>
<name>A0ABV5LXL0_9ACTN</name>
<evidence type="ECO:0008006" key="4">
    <source>
        <dbReference type="Google" id="ProtNLM"/>
    </source>
</evidence>
<feature type="chain" id="PRO_5045454910" description="CARDB protein" evidence="1">
    <location>
        <begin position="28"/>
        <end position="301"/>
    </location>
</feature>
<dbReference type="Proteomes" id="UP001589748">
    <property type="component" value="Unassembled WGS sequence"/>
</dbReference>
<dbReference type="Gene3D" id="2.60.40.10">
    <property type="entry name" value="Immunoglobulins"/>
    <property type="match status" value="1"/>
</dbReference>
<dbReference type="EMBL" id="JBHMDM010000012">
    <property type="protein sequence ID" value="MFB9378822.1"/>
    <property type="molecule type" value="Genomic_DNA"/>
</dbReference>
<comment type="caution">
    <text evidence="2">The sequence shown here is derived from an EMBL/GenBank/DDBJ whole genome shotgun (WGS) entry which is preliminary data.</text>
</comment>
<evidence type="ECO:0000313" key="2">
    <source>
        <dbReference type="EMBL" id="MFB9378822.1"/>
    </source>
</evidence>
<keyword evidence="3" id="KW-1185">Reference proteome</keyword>
<organism evidence="2 3">
    <name type="scientific">Kineococcus gynurae</name>
    <dbReference type="NCBI Taxonomy" id="452979"/>
    <lineage>
        <taxon>Bacteria</taxon>
        <taxon>Bacillati</taxon>
        <taxon>Actinomycetota</taxon>
        <taxon>Actinomycetes</taxon>
        <taxon>Kineosporiales</taxon>
        <taxon>Kineosporiaceae</taxon>
        <taxon>Kineococcus</taxon>
    </lineage>
</organism>
<dbReference type="RefSeq" id="WP_380134304.1">
    <property type="nucleotide sequence ID" value="NZ_JBHLUI010000001.1"/>
</dbReference>
<dbReference type="InterPro" id="IPR013783">
    <property type="entry name" value="Ig-like_fold"/>
</dbReference>
<reference evidence="2 3" key="1">
    <citation type="submission" date="2024-09" db="EMBL/GenBank/DDBJ databases">
        <authorList>
            <person name="Sun Q."/>
            <person name="Mori K."/>
        </authorList>
    </citation>
    <scope>NUCLEOTIDE SEQUENCE [LARGE SCALE GENOMIC DNA]</scope>
    <source>
        <strain evidence="2 3">TISTR 1856</strain>
    </source>
</reference>
<feature type="signal peptide" evidence="1">
    <location>
        <begin position="1"/>
        <end position="27"/>
    </location>
</feature>